<sequence>MGGALLDDGGLQAELRGANGTDIAARAGADDDEIVAAAHDGRILGSVRRGAGLKAGICGGASKARRRGIGDGTVNALRPRR</sequence>
<dbReference type="Proteomes" id="UP000321750">
    <property type="component" value="Unassembled WGS sequence"/>
</dbReference>
<gene>
    <name evidence="1" type="ORF">MGN01_03610</name>
</gene>
<reference evidence="1 2" key="1">
    <citation type="submission" date="2019-07" db="EMBL/GenBank/DDBJ databases">
        <title>Whole genome shotgun sequence of Methylobacterium gnaphalii NBRC 107716.</title>
        <authorList>
            <person name="Hosoyama A."/>
            <person name="Uohara A."/>
            <person name="Ohji S."/>
            <person name="Ichikawa N."/>
        </authorList>
    </citation>
    <scope>NUCLEOTIDE SEQUENCE [LARGE SCALE GENOMIC DNA]</scope>
    <source>
        <strain evidence="1 2">NBRC 107716</strain>
    </source>
</reference>
<accession>A0A512JF04</accession>
<organism evidence="1 2">
    <name type="scientific">Methylobacterium gnaphalii</name>
    <dbReference type="NCBI Taxonomy" id="1010610"/>
    <lineage>
        <taxon>Bacteria</taxon>
        <taxon>Pseudomonadati</taxon>
        <taxon>Pseudomonadota</taxon>
        <taxon>Alphaproteobacteria</taxon>
        <taxon>Hyphomicrobiales</taxon>
        <taxon>Methylobacteriaceae</taxon>
        <taxon>Methylobacterium</taxon>
    </lineage>
</organism>
<evidence type="ECO:0000313" key="1">
    <source>
        <dbReference type="EMBL" id="GEP08516.1"/>
    </source>
</evidence>
<name>A0A512JF04_9HYPH</name>
<proteinExistence type="predicted"/>
<keyword evidence="2" id="KW-1185">Reference proteome</keyword>
<evidence type="ECO:0000313" key="2">
    <source>
        <dbReference type="Proteomes" id="UP000321750"/>
    </source>
</evidence>
<protein>
    <submittedName>
        <fullName evidence="1">Uncharacterized protein</fullName>
    </submittedName>
</protein>
<dbReference type="EMBL" id="BJZV01000001">
    <property type="protein sequence ID" value="GEP08516.1"/>
    <property type="molecule type" value="Genomic_DNA"/>
</dbReference>
<dbReference type="AlphaFoldDB" id="A0A512JF04"/>
<comment type="caution">
    <text evidence="1">The sequence shown here is derived from an EMBL/GenBank/DDBJ whole genome shotgun (WGS) entry which is preliminary data.</text>
</comment>